<evidence type="ECO:0000313" key="2">
    <source>
        <dbReference type="Proteomes" id="UP000826195"/>
    </source>
</evidence>
<keyword evidence="2" id="KW-1185">Reference proteome</keyword>
<organism evidence="1 2">
    <name type="scientific">Cotesia glomerata</name>
    <name type="common">Lepidopteran parasitic wasp</name>
    <name type="synonym">Apanteles glomeratus</name>
    <dbReference type="NCBI Taxonomy" id="32391"/>
    <lineage>
        <taxon>Eukaryota</taxon>
        <taxon>Metazoa</taxon>
        <taxon>Ecdysozoa</taxon>
        <taxon>Arthropoda</taxon>
        <taxon>Hexapoda</taxon>
        <taxon>Insecta</taxon>
        <taxon>Pterygota</taxon>
        <taxon>Neoptera</taxon>
        <taxon>Endopterygota</taxon>
        <taxon>Hymenoptera</taxon>
        <taxon>Apocrita</taxon>
        <taxon>Ichneumonoidea</taxon>
        <taxon>Braconidae</taxon>
        <taxon>Microgastrinae</taxon>
        <taxon>Cotesia</taxon>
    </lineage>
</organism>
<accession>A0AAV7IFH8</accession>
<protein>
    <submittedName>
        <fullName evidence="1">Uncharacterized protein</fullName>
    </submittedName>
</protein>
<name>A0AAV7IFH8_COTGL</name>
<dbReference type="EMBL" id="JAHXZJ010001492">
    <property type="protein sequence ID" value="KAH0551883.1"/>
    <property type="molecule type" value="Genomic_DNA"/>
</dbReference>
<comment type="caution">
    <text evidence="1">The sequence shown here is derived from an EMBL/GenBank/DDBJ whole genome shotgun (WGS) entry which is preliminary data.</text>
</comment>
<evidence type="ECO:0000313" key="1">
    <source>
        <dbReference type="EMBL" id="KAH0551883.1"/>
    </source>
</evidence>
<dbReference type="Proteomes" id="UP000826195">
    <property type="component" value="Unassembled WGS sequence"/>
</dbReference>
<proteinExistence type="predicted"/>
<dbReference type="AlphaFoldDB" id="A0AAV7IFH8"/>
<sequence length="74" mass="8200">MGIKYTKGLKGRQRDFVLWGAVKARGPARGSEHQTAVCIDLSSHVTEEGTRRRGRGSILVMKVSWGSDERKMGI</sequence>
<reference evidence="1 2" key="1">
    <citation type="journal article" date="2021" name="J. Hered.">
        <title>A chromosome-level genome assembly of the parasitoid wasp, Cotesia glomerata (Hymenoptera: Braconidae).</title>
        <authorList>
            <person name="Pinto B.J."/>
            <person name="Weis J.J."/>
            <person name="Gamble T."/>
            <person name="Ode P.J."/>
            <person name="Paul R."/>
            <person name="Zaspel J.M."/>
        </authorList>
    </citation>
    <scope>NUCLEOTIDE SEQUENCE [LARGE SCALE GENOMIC DNA]</scope>
    <source>
        <strain evidence="1">CgM1</strain>
    </source>
</reference>
<gene>
    <name evidence="1" type="ORF">KQX54_002524</name>
</gene>